<dbReference type="PROSITE" id="PS50977">
    <property type="entry name" value="HTH_TETR_2"/>
    <property type="match status" value="1"/>
</dbReference>
<evidence type="ECO:0000313" key="7">
    <source>
        <dbReference type="Proteomes" id="UP000076577"/>
    </source>
</evidence>
<dbReference type="PANTHER" id="PTHR47506:SF1">
    <property type="entry name" value="HTH-TYPE TRANSCRIPTIONAL REGULATOR YJDC"/>
    <property type="match status" value="1"/>
</dbReference>
<feature type="domain" description="HTH tetR-type" evidence="5">
    <location>
        <begin position="1"/>
        <end position="60"/>
    </location>
</feature>
<dbReference type="GO" id="GO:0003677">
    <property type="term" value="F:DNA binding"/>
    <property type="evidence" value="ECO:0007669"/>
    <property type="project" value="UniProtKB-UniRule"/>
</dbReference>
<dbReference type="OrthoDB" id="9802802at2"/>
<evidence type="ECO:0000256" key="2">
    <source>
        <dbReference type="ARBA" id="ARBA00023125"/>
    </source>
</evidence>
<dbReference type="PATRIC" id="fig|989403.3.peg.1346"/>
<dbReference type="AlphaFoldDB" id="A0A161V780"/>
<reference evidence="6 7" key="1">
    <citation type="journal article" date="2016" name="Front. Microbiol.">
        <title>Comparative Genomic Analysis Reveals a Diverse Repertoire of Genes Involved in Prokaryote-Eukaryote Interactions within the Pseudovibrio Genus.</title>
        <authorList>
            <person name="Romano S."/>
            <person name="Fernandez-Guerra A."/>
            <person name="Reen F.J."/>
            <person name="Glockner F.O."/>
            <person name="Crowley S.P."/>
            <person name="O'Sullivan O."/>
            <person name="Cotter P.D."/>
            <person name="Adams C."/>
            <person name="Dobson A.D."/>
            <person name="O'Gara F."/>
        </authorList>
    </citation>
    <scope>NUCLEOTIDE SEQUENCE [LARGE SCALE GENOMIC DNA]</scope>
    <source>
        <strain evidence="6 7">Ad2</strain>
    </source>
</reference>
<gene>
    <name evidence="6" type="ORF">PsAD2_01260</name>
</gene>
<keyword evidence="1" id="KW-0805">Transcription regulation</keyword>
<keyword evidence="3" id="KW-0804">Transcription</keyword>
<dbReference type="Gene3D" id="1.10.357.10">
    <property type="entry name" value="Tetracycline Repressor, domain 2"/>
    <property type="match status" value="1"/>
</dbReference>
<keyword evidence="7" id="KW-1185">Reference proteome</keyword>
<proteinExistence type="predicted"/>
<dbReference type="InterPro" id="IPR009057">
    <property type="entry name" value="Homeodomain-like_sf"/>
</dbReference>
<evidence type="ECO:0000256" key="4">
    <source>
        <dbReference type="PROSITE-ProRule" id="PRU00335"/>
    </source>
</evidence>
<dbReference type="STRING" id="989403.SAMN05421798_107116"/>
<feature type="DNA-binding region" description="H-T-H motif" evidence="4">
    <location>
        <begin position="23"/>
        <end position="42"/>
    </location>
</feature>
<protein>
    <submittedName>
        <fullName evidence="6">DNA-binding transcriptional repressor AcrR</fullName>
    </submittedName>
</protein>
<dbReference type="EMBL" id="LMCB01000006">
    <property type="protein sequence ID" value="KZL20771.1"/>
    <property type="molecule type" value="Genomic_DNA"/>
</dbReference>
<keyword evidence="2 4" id="KW-0238">DNA-binding</keyword>
<accession>A0A161V780</accession>
<dbReference type="Pfam" id="PF00440">
    <property type="entry name" value="TetR_N"/>
    <property type="match status" value="1"/>
</dbReference>
<dbReference type="SUPFAM" id="SSF46689">
    <property type="entry name" value="Homeodomain-like"/>
    <property type="match status" value="1"/>
</dbReference>
<evidence type="ECO:0000256" key="1">
    <source>
        <dbReference type="ARBA" id="ARBA00023015"/>
    </source>
</evidence>
<name>A0A161V780_9HYPH</name>
<dbReference type="Proteomes" id="UP000076577">
    <property type="component" value="Unassembled WGS sequence"/>
</dbReference>
<organism evidence="6 7">
    <name type="scientific">Pseudovibrio axinellae</name>
    <dbReference type="NCBI Taxonomy" id="989403"/>
    <lineage>
        <taxon>Bacteria</taxon>
        <taxon>Pseudomonadati</taxon>
        <taxon>Pseudomonadota</taxon>
        <taxon>Alphaproteobacteria</taxon>
        <taxon>Hyphomicrobiales</taxon>
        <taxon>Stappiaceae</taxon>
        <taxon>Pseudovibrio</taxon>
    </lineage>
</organism>
<dbReference type="InterPro" id="IPR001647">
    <property type="entry name" value="HTH_TetR"/>
</dbReference>
<comment type="caution">
    <text evidence="6">The sequence shown here is derived from an EMBL/GenBank/DDBJ whole genome shotgun (WGS) entry which is preliminary data.</text>
</comment>
<evidence type="ECO:0000259" key="5">
    <source>
        <dbReference type="PROSITE" id="PS50977"/>
    </source>
</evidence>
<sequence>MKTNFDKRKALGVFAQYGFRKTSVDDVANAVGLSRQSLYKKFGTKEELFQTIVEDYSIEVGIQALETLEKKKDAPKLRIVCALETLIGQHLDLMHNSAHGAQLLKLGEQVMLSGDKSLMPRVLHEIATVIAEGNQARSAEQAADEAFILFTLAKGLLLTVTNHAEYDAGIKRATDRLLH</sequence>
<evidence type="ECO:0000313" key="6">
    <source>
        <dbReference type="EMBL" id="KZL20771.1"/>
    </source>
</evidence>
<dbReference type="PANTHER" id="PTHR47506">
    <property type="entry name" value="TRANSCRIPTIONAL REGULATORY PROTEIN"/>
    <property type="match status" value="1"/>
</dbReference>
<dbReference type="RefSeq" id="WP_068003918.1">
    <property type="nucleotide sequence ID" value="NZ_FOFM01000007.1"/>
</dbReference>
<evidence type="ECO:0000256" key="3">
    <source>
        <dbReference type="ARBA" id="ARBA00023163"/>
    </source>
</evidence>